<accession>A0A4Y9ZZJ1</accession>
<protein>
    <submittedName>
        <fullName evidence="2">Uncharacterized protein</fullName>
    </submittedName>
</protein>
<dbReference type="AlphaFoldDB" id="A0A4Y9ZZJ1"/>
<name>A0A4Y9ZZJ1_9AGAM</name>
<evidence type="ECO:0000256" key="1">
    <source>
        <dbReference type="SAM" id="MobiDB-lite"/>
    </source>
</evidence>
<gene>
    <name evidence="2" type="ORF">EWM64_g4624</name>
</gene>
<proteinExistence type="predicted"/>
<dbReference type="Proteomes" id="UP000298061">
    <property type="component" value="Unassembled WGS sequence"/>
</dbReference>
<evidence type="ECO:0000313" key="2">
    <source>
        <dbReference type="EMBL" id="TFY79391.1"/>
    </source>
</evidence>
<feature type="region of interest" description="Disordered" evidence="1">
    <location>
        <begin position="1"/>
        <end position="21"/>
    </location>
</feature>
<dbReference type="EMBL" id="SFCI01000510">
    <property type="protein sequence ID" value="TFY79391.1"/>
    <property type="molecule type" value="Genomic_DNA"/>
</dbReference>
<keyword evidence="3" id="KW-1185">Reference proteome</keyword>
<organism evidence="2 3">
    <name type="scientific">Hericium alpestre</name>
    <dbReference type="NCBI Taxonomy" id="135208"/>
    <lineage>
        <taxon>Eukaryota</taxon>
        <taxon>Fungi</taxon>
        <taxon>Dikarya</taxon>
        <taxon>Basidiomycota</taxon>
        <taxon>Agaricomycotina</taxon>
        <taxon>Agaricomycetes</taxon>
        <taxon>Russulales</taxon>
        <taxon>Hericiaceae</taxon>
        <taxon>Hericium</taxon>
    </lineage>
</organism>
<evidence type="ECO:0000313" key="3">
    <source>
        <dbReference type="Proteomes" id="UP000298061"/>
    </source>
</evidence>
<reference evidence="2 3" key="1">
    <citation type="submission" date="2019-02" db="EMBL/GenBank/DDBJ databases">
        <title>Genome sequencing of the rare red list fungi Hericium alpestre (H. flagellum).</title>
        <authorList>
            <person name="Buettner E."/>
            <person name="Kellner H."/>
        </authorList>
    </citation>
    <scope>NUCLEOTIDE SEQUENCE [LARGE SCALE GENOMIC DNA]</scope>
    <source>
        <strain evidence="2 3">DSM 108284</strain>
    </source>
</reference>
<sequence>MTSKRTRGPTPSSIGGDPSIHAFEAAQRQPYFLGSEDITDSVDWVRGNRGGWILVETGSGKGGDPLERRKF</sequence>
<comment type="caution">
    <text evidence="2">The sequence shown here is derived from an EMBL/GenBank/DDBJ whole genome shotgun (WGS) entry which is preliminary data.</text>
</comment>